<dbReference type="SUPFAM" id="SSF57184">
    <property type="entry name" value="Growth factor receptor domain"/>
    <property type="match status" value="1"/>
</dbReference>
<dbReference type="InterPro" id="IPR001007">
    <property type="entry name" value="VWF_dom"/>
</dbReference>
<dbReference type="GO" id="GO:0008201">
    <property type="term" value="F:heparin binding"/>
    <property type="evidence" value="ECO:0007669"/>
    <property type="project" value="TreeGrafter"/>
</dbReference>
<dbReference type="Pfam" id="PF00219">
    <property type="entry name" value="IGFBP"/>
    <property type="match status" value="1"/>
</dbReference>
<dbReference type="InterPro" id="IPR017891">
    <property type="entry name" value="Insulin_GF-bd_Cys-rich_CS"/>
</dbReference>
<dbReference type="PROSITE" id="PS50184">
    <property type="entry name" value="VWFC_2"/>
    <property type="match status" value="1"/>
</dbReference>
<accession>A0A4W3H922</accession>
<dbReference type="GO" id="GO:0007155">
    <property type="term" value="P:cell adhesion"/>
    <property type="evidence" value="ECO:0007669"/>
    <property type="project" value="TreeGrafter"/>
</dbReference>
<dbReference type="SMART" id="SM00214">
    <property type="entry name" value="VWC"/>
    <property type="match status" value="1"/>
</dbReference>
<dbReference type="Proteomes" id="UP000314986">
    <property type="component" value="Unassembled WGS sequence"/>
</dbReference>
<dbReference type="PROSITE" id="PS51323">
    <property type="entry name" value="IGFBP_N_2"/>
    <property type="match status" value="1"/>
</dbReference>
<protein>
    <submittedName>
        <fullName evidence="5">Cellular communication network factor 6</fullName>
    </submittedName>
</protein>
<reference evidence="5" key="5">
    <citation type="submission" date="2025-09" db="UniProtKB">
        <authorList>
            <consortium name="Ensembl"/>
        </authorList>
    </citation>
    <scope>IDENTIFICATION</scope>
</reference>
<proteinExistence type="predicted"/>
<dbReference type="Ensembl" id="ENSCMIT00000012559.1">
    <property type="protein sequence ID" value="ENSCMIP00000012271.1"/>
    <property type="gene ID" value="ENSCMIG00000006259.1"/>
</dbReference>
<dbReference type="SMART" id="SM00121">
    <property type="entry name" value="IB"/>
    <property type="match status" value="1"/>
</dbReference>
<evidence type="ECO:0000313" key="5">
    <source>
        <dbReference type="Ensembl" id="ENSCMIP00000012271.1"/>
    </source>
</evidence>
<dbReference type="InterPro" id="IPR000867">
    <property type="entry name" value="IGFBP-like"/>
</dbReference>
<dbReference type="GO" id="GO:0005178">
    <property type="term" value="F:integrin binding"/>
    <property type="evidence" value="ECO:0007669"/>
    <property type="project" value="TreeGrafter"/>
</dbReference>
<keyword evidence="2" id="KW-1015">Disulfide bond</keyword>
<evidence type="ECO:0000259" key="4">
    <source>
        <dbReference type="PROSITE" id="PS51323"/>
    </source>
</evidence>
<dbReference type="GO" id="GO:0031012">
    <property type="term" value="C:extracellular matrix"/>
    <property type="evidence" value="ECO:0007669"/>
    <property type="project" value="TreeGrafter"/>
</dbReference>
<keyword evidence="1" id="KW-0732">Signal</keyword>
<organism evidence="5 6">
    <name type="scientific">Callorhinchus milii</name>
    <name type="common">Ghost shark</name>
    <dbReference type="NCBI Taxonomy" id="7868"/>
    <lineage>
        <taxon>Eukaryota</taxon>
        <taxon>Metazoa</taxon>
        <taxon>Chordata</taxon>
        <taxon>Craniata</taxon>
        <taxon>Vertebrata</taxon>
        <taxon>Chondrichthyes</taxon>
        <taxon>Holocephali</taxon>
        <taxon>Chimaeriformes</taxon>
        <taxon>Callorhinchidae</taxon>
        <taxon>Callorhinchus</taxon>
    </lineage>
</organism>
<evidence type="ECO:0000313" key="6">
    <source>
        <dbReference type="Proteomes" id="UP000314986"/>
    </source>
</evidence>
<reference evidence="6" key="3">
    <citation type="journal article" date="2014" name="Nature">
        <title>Elephant shark genome provides unique insights into gnathostome evolution.</title>
        <authorList>
            <consortium name="International Elephant Shark Genome Sequencing Consortium"/>
            <person name="Venkatesh B."/>
            <person name="Lee A.P."/>
            <person name="Ravi V."/>
            <person name="Maurya A.K."/>
            <person name="Lian M.M."/>
            <person name="Swann J.B."/>
            <person name="Ohta Y."/>
            <person name="Flajnik M.F."/>
            <person name="Sutoh Y."/>
            <person name="Kasahara M."/>
            <person name="Hoon S."/>
            <person name="Gangu V."/>
            <person name="Roy S.W."/>
            <person name="Irimia M."/>
            <person name="Korzh V."/>
            <person name="Kondrychyn I."/>
            <person name="Lim Z.W."/>
            <person name="Tay B.H."/>
            <person name="Tohari S."/>
            <person name="Kong K.W."/>
            <person name="Ho S."/>
            <person name="Lorente-Galdos B."/>
            <person name="Quilez J."/>
            <person name="Marques-Bonet T."/>
            <person name="Raney B.J."/>
            <person name="Ingham P.W."/>
            <person name="Tay A."/>
            <person name="Hillier L.W."/>
            <person name="Minx P."/>
            <person name="Boehm T."/>
            <person name="Wilson R.K."/>
            <person name="Brenner S."/>
            <person name="Warren W.C."/>
        </authorList>
    </citation>
    <scope>NUCLEOTIDE SEQUENCE [LARGE SCALE GENOMIC DNA]</scope>
</reference>
<dbReference type="GO" id="GO:0007165">
    <property type="term" value="P:signal transduction"/>
    <property type="evidence" value="ECO:0007669"/>
    <property type="project" value="TreeGrafter"/>
</dbReference>
<dbReference type="GO" id="GO:0045597">
    <property type="term" value="P:positive regulation of cell differentiation"/>
    <property type="evidence" value="ECO:0007669"/>
    <property type="project" value="TreeGrafter"/>
</dbReference>
<dbReference type="InterPro" id="IPR009030">
    <property type="entry name" value="Growth_fac_rcpt_cys_sf"/>
</dbReference>
<evidence type="ECO:0000256" key="2">
    <source>
        <dbReference type="ARBA" id="ARBA00023157"/>
    </source>
</evidence>
<dbReference type="AlphaFoldDB" id="A0A4W3H922"/>
<dbReference type="GO" id="GO:0005615">
    <property type="term" value="C:extracellular space"/>
    <property type="evidence" value="ECO:0007669"/>
    <property type="project" value="TreeGrafter"/>
</dbReference>
<dbReference type="PROSITE" id="PS00222">
    <property type="entry name" value="IGFBP_N_1"/>
    <property type="match status" value="1"/>
</dbReference>
<reference evidence="6" key="1">
    <citation type="journal article" date="2006" name="Science">
        <title>Ancient noncoding elements conserved in the human genome.</title>
        <authorList>
            <person name="Venkatesh B."/>
            <person name="Kirkness E.F."/>
            <person name="Loh Y.H."/>
            <person name="Halpern A.L."/>
            <person name="Lee A.P."/>
            <person name="Johnson J."/>
            <person name="Dandona N."/>
            <person name="Viswanathan L.D."/>
            <person name="Tay A."/>
            <person name="Venter J.C."/>
            <person name="Strausberg R.L."/>
            <person name="Brenner S."/>
        </authorList>
    </citation>
    <scope>NUCLEOTIDE SEQUENCE [LARGE SCALE GENOMIC DNA]</scope>
</reference>
<dbReference type="PROSITE" id="PS01208">
    <property type="entry name" value="VWFC_1"/>
    <property type="match status" value="1"/>
</dbReference>
<keyword evidence="6" id="KW-1185">Reference proteome</keyword>
<dbReference type="InterPro" id="IPR050941">
    <property type="entry name" value="CCN"/>
</dbReference>
<dbReference type="PANTHER" id="PTHR11348">
    <property type="entry name" value="CONNECTIVE TISSUE GROWTH FACTOR-RELATED"/>
    <property type="match status" value="1"/>
</dbReference>
<dbReference type="PANTHER" id="PTHR11348:SF3">
    <property type="entry name" value="CELLULAR COMMUNICATION NETWORK FACTOR 6"/>
    <property type="match status" value="1"/>
</dbReference>
<sequence length="259" mass="28304">ATSCAQQYPTNSHGVSDQFYLGDCWPLQLCTVFCRLNDGKLTSEVKLAEFEDPPERRQFCKWPCKCSNKPICSAGASLVTDGCGCCKACAKQVGELCTEADTCDPHKDLYCDYSRDRPRYEFGVCAYTIGVACELNEAFYHHGQTFQPNCYYKCTCLNGAIGCTPTCTKKLAAGQCRNPKNVKRSGYCCEKSFCDKAPGNNQQLTAYRTRPGTLCQASFGTSGSWANTAPLILKGSAVGEVSGYGRKGKTQNCKLIFNA</sequence>
<reference evidence="5" key="4">
    <citation type="submission" date="2025-08" db="UniProtKB">
        <authorList>
            <consortium name="Ensembl"/>
        </authorList>
    </citation>
    <scope>IDENTIFICATION</scope>
</reference>
<dbReference type="Pfam" id="PF00093">
    <property type="entry name" value="VWC"/>
    <property type="match status" value="1"/>
</dbReference>
<feature type="domain" description="IGFBP N-terminal" evidence="4">
    <location>
        <begin position="56"/>
        <end position="128"/>
    </location>
</feature>
<dbReference type="GeneTree" id="ENSGT00940000160119"/>
<evidence type="ECO:0000256" key="1">
    <source>
        <dbReference type="ARBA" id="ARBA00022729"/>
    </source>
</evidence>
<feature type="domain" description="VWFC" evidence="3">
    <location>
        <begin position="131"/>
        <end position="195"/>
    </location>
</feature>
<evidence type="ECO:0000259" key="3">
    <source>
        <dbReference type="PROSITE" id="PS50184"/>
    </source>
</evidence>
<name>A0A4W3H922_CALMI</name>
<reference evidence="6" key="2">
    <citation type="journal article" date="2007" name="PLoS Biol.">
        <title>Survey sequencing and comparative analysis of the elephant shark (Callorhinchus milii) genome.</title>
        <authorList>
            <person name="Venkatesh B."/>
            <person name="Kirkness E.F."/>
            <person name="Loh Y.H."/>
            <person name="Halpern A.L."/>
            <person name="Lee A.P."/>
            <person name="Johnson J."/>
            <person name="Dandona N."/>
            <person name="Viswanathan L.D."/>
            <person name="Tay A."/>
            <person name="Venter J.C."/>
            <person name="Strausberg R.L."/>
            <person name="Brenner S."/>
        </authorList>
    </citation>
    <scope>NUCLEOTIDE SEQUENCE [LARGE SCALE GENOMIC DNA]</scope>
</reference>